<sequence>MFDRDVNFPCAVASYDTEGVDAAVDWCYEHMEDGDRLTVWTSLKSNLGNCSQLEQLVAQQPNVEHVTGRGGGSVSGNGPVLMAWPDMTDIGKLVQYSGSRIRALCVITWNEDQIRPWVTAVRPSILGDGSAWEDLTPALDPIVVEALKSLTLTVNHNNTISAGRDKDVVVSSLLALRDAGIRMDGEAMQGWALAHGWSGKNPERLATYVREINAGKRPRCRHILRPDYIGDLRQRATGNA</sequence>
<reference evidence="1" key="1">
    <citation type="submission" date="2023-03" db="EMBL/GenBank/DDBJ databases">
        <title>Borrelidin-producing and root-colonizing Streptomyces rochei is a potent biopesticide for soil-borne oomycete-caused plant diseases.</title>
        <authorList>
            <person name="Zhou D."/>
            <person name="Wang X."/>
            <person name="Navarro-Munoz J.C."/>
            <person name="Li W."/>
            <person name="Li J."/>
            <person name="Jiu M."/>
            <person name="Deng S."/>
            <person name="Ye Y."/>
            <person name="Daly P."/>
            <person name="Wei L."/>
        </authorList>
    </citation>
    <scope>NUCLEOTIDE SEQUENCE</scope>
    <source>
        <strain evidence="1">JK1</strain>
    </source>
</reference>
<dbReference type="EMBL" id="CP121271">
    <property type="protein sequence ID" value="WMC87617.1"/>
    <property type="molecule type" value="Genomic_DNA"/>
</dbReference>
<evidence type="ECO:0000313" key="1">
    <source>
        <dbReference type="EMBL" id="WMC87617.1"/>
    </source>
</evidence>
<accession>A0AAX3ZMW9</accession>
<gene>
    <name evidence="1" type="ORF">P7W03_19510</name>
</gene>
<name>A0AAX3ZMW9_STRRO</name>
<evidence type="ECO:0000313" key="2">
    <source>
        <dbReference type="Proteomes" id="UP001231701"/>
    </source>
</evidence>
<proteinExistence type="predicted"/>
<dbReference type="Proteomes" id="UP001231701">
    <property type="component" value="Chromosome"/>
</dbReference>
<protein>
    <submittedName>
        <fullName evidence="1">Uncharacterized protein</fullName>
    </submittedName>
</protein>
<dbReference type="Gene3D" id="1.20.1290.30">
    <property type="match status" value="1"/>
</dbReference>
<dbReference type="RefSeq" id="WP_127435832.1">
    <property type="nucleotide sequence ID" value="NZ_CP121271.1"/>
</dbReference>
<dbReference type="GeneID" id="90944259"/>
<dbReference type="InterPro" id="IPR037210">
    <property type="entry name" value="YoaC-like_sf"/>
</dbReference>
<organism evidence="1 2">
    <name type="scientific">Streptomyces rochei</name>
    <name type="common">Streptomyces parvullus</name>
    <dbReference type="NCBI Taxonomy" id="1928"/>
    <lineage>
        <taxon>Bacteria</taxon>
        <taxon>Bacillati</taxon>
        <taxon>Actinomycetota</taxon>
        <taxon>Actinomycetes</taxon>
        <taxon>Kitasatosporales</taxon>
        <taxon>Streptomycetaceae</taxon>
        <taxon>Streptomyces</taxon>
        <taxon>Streptomyces rochei group</taxon>
    </lineage>
</organism>
<dbReference type="AlphaFoldDB" id="A0AAX3ZMW9"/>